<organism evidence="1 2">
    <name type="scientific">Sphingobacterium bovistauri</name>
    <dbReference type="NCBI Taxonomy" id="2781959"/>
    <lineage>
        <taxon>Bacteria</taxon>
        <taxon>Pseudomonadati</taxon>
        <taxon>Bacteroidota</taxon>
        <taxon>Sphingobacteriia</taxon>
        <taxon>Sphingobacteriales</taxon>
        <taxon>Sphingobacteriaceae</taxon>
        <taxon>Sphingobacterium</taxon>
    </lineage>
</organism>
<dbReference type="EMBL" id="JADEYP010000017">
    <property type="protein sequence ID" value="MCA5005545.1"/>
    <property type="molecule type" value="Genomic_DNA"/>
</dbReference>
<evidence type="ECO:0000313" key="2">
    <source>
        <dbReference type="Proteomes" id="UP001165302"/>
    </source>
</evidence>
<keyword evidence="2" id="KW-1185">Reference proteome</keyword>
<accession>A0ABS7Z9J8</accession>
<evidence type="ECO:0008006" key="3">
    <source>
        <dbReference type="Google" id="ProtNLM"/>
    </source>
</evidence>
<sequence>MKTTKTKYSLNPSLGMLIAGFLLVQGCAKDLGNYSYQDINELEINNWQDNYSALTDVDTLRISPTFSSTFNINDSTNYDFRWVLKEGAFKQDTIGRAGHLNFPVKIPTGNYTLQYRITDKNTGIVFFKLANLTIGTPYNRGILLTGEDKQGNAEAAMLSMIKDTVYMDAMIKNSGINKTLKGPKHFFYGAGIYEGHKLMWFTSESGSYYLDRKTMKSSPSSTLSNFLLPTDPINVQQEYLEIMAPQIIDNIGKTGDESYKVVLTNTGNIYTTYTSLSSGMFYNPVNRVSNNFEKLLPAAPYLMYPIGSMSTMMWYDRTNDQFMAITALLGMDRSTYPADKAGDPFSWNAQSEGKKLRYAENTFNKDGGFNNGNTFAIVKNDAGRCNIYKFHARGSNPVKLANYAVKAIAVNFDQAEQYAFSSTRTVVFYTYQNKLYAYDYNPGNERMYELDLFAGKEITMIKFDTQQNPTQNSLYVATYDPTNDGTLQRFVLDADPNTVKLNPVPDAKWEKLIRIKDVNWKAERY</sequence>
<dbReference type="PROSITE" id="PS51257">
    <property type="entry name" value="PROKAR_LIPOPROTEIN"/>
    <property type="match status" value="1"/>
</dbReference>
<reference evidence="1" key="1">
    <citation type="submission" date="2020-10" db="EMBL/GenBank/DDBJ databases">
        <authorList>
            <person name="Lu T."/>
            <person name="Wang Q."/>
            <person name="Han X."/>
        </authorList>
    </citation>
    <scope>NUCLEOTIDE SEQUENCE</scope>
    <source>
        <strain evidence="1">WQ 366</strain>
    </source>
</reference>
<dbReference type="SUPFAM" id="SSF69304">
    <property type="entry name" value="Tricorn protease N-terminal domain"/>
    <property type="match status" value="1"/>
</dbReference>
<dbReference type="RefSeq" id="WP_225553380.1">
    <property type="nucleotide sequence ID" value="NZ_JADEYP010000017.1"/>
</dbReference>
<protein>
    <recommendedName>
        <fullName evidence="3">PKD-like family protein</fullName>
    </recommendedName>
</protein>
<evidence type="ECO:0000313" key="1">
    <source>
        <dbReference type="EMBL" id="MCA5005545.1"/>
    </source>
</evidence>
<dbReference type="Proteomes" id="UP001165302">
    <property type="component" value="Unassembled WGS sequence"/>
</dbReference>
<dbReference type="Pfam" id="PF16407">
    <property type="entry name" value="PKD_2"/>
    <property type="match status" value="1"/>
</dbReference>
<name>A0ABS7Z9J8_9SPHI</name>
<comment type="caution">
    <text evidence="1">The sequence shown here is derived from an EMBL/GenBank/DDBJ whole genome shotgun (WGS) entry which is preliminary data.</text>
</comment>
<gene>
    <name evidence="1" type="ORF">IPZ78_10315</name>
</gene>
<proteinExistence type="predicted"/>
<dbReference type="InterPro" id="IPR032183">
    <property type="entry name" value="PKD-like"/>
</dbReference>